<dbReference type="Proteomes" id="UP000292136">
    <property type="component" value="Unassembled WGS sequence"/>
</dbReference>
<keyword evidence="1" id="KW-0732">Signal</keyword>
<dbReference type="InterPro" id="IPR021471">
    <property type="entry name" value="DUF3124"/>
</dbReference>
<feature type="chain" id="PRO_5045581453" evidence="1">
    <location>
        <begin position="34"/>
        <end position="170"/>
    </location>
</feature>
<protein>
    <submittedName>
        <fullName evidence="2">Uncharacterized protein DUF3124</fullName>
    </submittedName>
</protein>
<evidence type="ECO:0000313" key="3">
    <source>
        <dbReference type="Proteomes" id="UP000292136"/>
    </source>
</evidence>
<dbReference type="Pfam" id="PF11322">
    <property type="entry name" value="DUF3124"/>
    <property type="match status" value="1"/>
</dbReference>
<name>A0ABY0IRK9_9RHOO</name>
<sequence length="170" mass="18811">MNANALPHRLLRPLQILAGLMLAGALLAAPVQAQEIYQAKSQTLYLPIYSHLWHGNLDKSGNPDKSYLSALVSVRNTDTKNPIKVLSARYYDTDGKLLKDFVPKVRTIPPLGTLELFIERREDEGGSGANFLIRWQAEATVNTPQVEAVHVDLYSTKALSFITSARPIAE</sequence>
<comment type="caution">
    <text evidence="2">The sequence shown here is derived from an EMBL/GenBank/DDBJ whole genome shotgun (WGS) entry which is preliminary data.</text>
</comment>
<reference evidence="2 3" key="1">
    <citation type="submission" date="2019-02" db="EMBL/GenBank/DDBJ databases">
        <title>Genomic Encyclopedia of Type Strains, Phase IV (KMG-IV): sequencing the most valuable type-strain genomes for metagenomic binning, comparative biology and taxonomic classification.</title>
        <authorList>
            <person name="Goeker M."/>
        </authorList>
    </citation>
    <scope>NUCLEOTIDE SEQUENCE [LARGE SCALE GENOMIC DNA]</scope>
    <source>
        <strain evidence="2 3">DSM 21223</strain>
    </source>
</reference>
<proteinExistence type="predicted"/>
<gene>
    <name evidence="2" type="ORF">EV678_1034</name>
</gene>
<keyword evidence="3" id="KW-1185">Reference proteome</keyword>
<feature type="signal peptide" evidence="1">
    <location>
        <begin position="1"/>
        <end position="33"/>
    </location>
</feature>
<organism evidence="2 3">
    <name type="scientific">Azospira oryzae</name>
    <dbReference type="NCBI Taxonomy" id="146939"/>
    <lineage>
        <taxon>Bacteria</taxon>
        <taxon>Pseudomonadati</taxon>
        <taxon>Pseudomonadota</taxon>
        <taxon>Betaproteobacteria</taxon>
        <taxon>Rhodocyclales</taxon>
        <taxon>Rhodocyclaceae</taxon>
        <taxon>Azospira</taxon>
    </lineage>
</organism>
<evidence type="ECO:0000256" key="1">
    <source>
        <dbReference type="SAM" id="SignalP"/>
    </source>
</evidence>
<dbReference type="EMBL" id="SHKM01000001">
    <property type="protein sequence ID" value="RZT90223.1"/>
    <property type="molecule type" value="Genomic_DNA"/>
</dbReference>
<evidence type="ECO:0000313" key="2">
    <source>
        <dbReference type="EMBL" id="RZT90223.1"/>
    </source>
</evidence>
<dbReference type="RefSeq" id="WP_130458747.1">
    <property type="nucleotide sequence ID" value="NZ_SHKM01000001.1"/>
</dbReference>
<accession>A0ABY0IRK9</accession>